<gene>
    <name evidence="3" type="primary">LOC114246653</name>
</gene>
<sequence>MFVEQTQLFNCDFVRKGTQLHNKCIYPKIAIFQNPKSFVLLDLESVENKDLNQGITHAEEHEIVDSILKDHLLWIVLNTGHLLVVDVRRNIKLKIINDTYKIHRIVVIKNNIQLVTESGECLNVPWSTEELSAKIEEGVEEICLPLKKSSKFLLDSETHETFQLNELNIFIEKGILKTKCAVTGLSETISVNQLLEHVDFWHNMLVLVDESNMWIIHTQDSKIIYKFETPGHYCPLAINKDVLYYTLQHLTQVQVWSAFISTDYFGNQITSDKSNNINHPSVCQENLKSQLNSLVKSLLIATDGIEELNQLHDLFDKIQDLSFLIEISYRLCQHNVSFKSLLYPLQKKIYNLNQTALYSKVNDLINKTDIMEYIVFKEQNNYENINLFDLSFKDLCITFLRKMDMDLASICLLKYSEMYLNISSDDVLDILNSIPSNTKMGAIIMWLKNFSPSLLEKYPFNIDVFVRWTTDRVFKFEQSAYWPKIAIKFLDEVVLVLESSFKTISIRPVSMDGIVVLKDQLNNILELKDKYKINILLNEFNSQSPCEVSLIMLRRCYTEDLESFLLNYLSAYASKHFIDLDDILRAFIENEAVSGGGQIDGTRLKILLNAFYTHCGKLNCLLRALKLLEVPWDSAVLELATTAASSITKDFTLSDSDRAVAEEIQNELNYASVKVILRKYNFSLNCTDYSLLLEKITKAASVDLNDLKVITNLTKPFSNYGCILYINRCLHDTDIRAALDYFQKLDKKSQLLILKTITSKFEQLIKRSANNVTLERNYLDFIKGTKMLNAIEIKFIESMYYFKNSNFDNANYEKYGNVELFGKRQSYEISSRELCNATTVNSGKRIHNTTLRALRRISSSYRIRLFVENLIMNFTSDVARPQQAYSYLLEFMNGQNTDFLIEIFNTLVEIVMVCREEQMHQLLKLLSILNVIMNSNIMVKNLTVAWKFHYIYLPVLSTVDINELINFYNTQSLDMISKIDHNNSHNSDFLIIRMTSHFVVDLESSYGSQEFAELRENNCKKLLSKLSTSQNVDEVFFLNLLLFLKTSKDNQNISWILDNLKGPNDLLPQTIVYYLSSPPMLKTFTIDNNLVGNNGAYSPQYILKSKFNINLSEILLPEHTEETWDVKVILFYVLKHYPDINFERLSDICQTLNIVIDDGLSLQLISLLSAWSLNYKVTHDAYGCRRLILQNEDKELQECLTIWDNITSKVFITDILTDFWKNGEVTLHGRLISINPYYYEVFLCIHKLIAGSLSETKYLKEFLILNYLKDYRRISSPKQYEFEWFSDKGIFPEIGYIRLPFHLFMREDMWSNLKCEITLETYERWLPVVPLLSLDSDLQTARDMICSNALKQTMTARVRSEDGDSNKKELESWRLISQEEPLLRTAHKCVRYIANMEWAGACLFYVLQGCSRGADQVAAAQLCYQFAQRWAAFQPVNRAVRQMERLHATLSTRHALYKIKWVSDELLRLTTEPAQLIQALYLHPKFVDKMVHCDINRAANEIADKNGINVSSIRIQLLESLLRKSEKENKLINNLALNTKELVTAKYILKATCPKMGAIYLSRIAFDDESDFNKCKKLRALQCFMSVTDIETAIKVTNRNRDELWMSLLDLLFTTKLENVDMPWVIPTFMHDKTRALELLLNAAKGNTEALKITTQLATRYGTPKVISEIMPLLLQTNLYDEVLVLLLKSASNPPTSLTCVAWRAVLLSPFQRADYPLTETQKERCLNAVNLLPVCPVIKDDDLIEIWKHCFRCKCLGIGCLTLPYMTAKTRQGLPELLKIDRRSLIASLKNLHTDSYLVSAAMFVLENMTQKTYRN</sequence>
<evidence type="ECO:0000313" key="3">
    <source>
        <dbReference type="RefSeq" id="XP_028035097.1"/>
    </source>
</evidence>
<evidence type="ECO:0000313" key="2">
    <source>
        <dbReference type="Proteomes" id="UP000504629"/>
    </source>
</evidence>
<dbReference type="InterPro" id="IPR019527">
    <property type="entry name" value="RZZ-complex_KNTC1/ROD_C"/>
</dbReference>
<keyword evidence="2" id="KW-1185">Reference proteome</keyword>
<dbReference type="PANTHER" id="PTHR15688:SF1">
    <property type="entry name" value="KINETOCHORE-ASSOCIATED PROTEIN 1"/>
    <property type="match status" value="1"/>
</dbReference>
<accession>A0A6J2K275</accession>
<dbReference type="CTD" id="43719"/>
<dbReference type="GO" id="GO:1903394">
    <property type="term" value="P:protein localization to kinetochore involved in kinetochore assembly"/>
    <property type="evidence" value="ECO:0007669"/>
    <property type="project" value="TreeGrafter"/>
</dbReference>
<dbReference type="RefSeq" id="XP_028035097.1">
    <property type="nucleotide sequence ID" value="XM_028179296.1"/>
</dbReference>
<dbReference type="OrthoDB" id="343783at2759"/>
<dbReference type="KEGG" id="bman:114246653"/>
<dbReference type="GO" id="GO:0005737">
    <property type="term" value="C:cytoplasm"/>
    <property type="evidence" value="ECO:0007669"/>
    <property type="project" value="TreeGrafter"/>
</dbReference>
<dbReference type="GO" id="GO:0007094">
    <property type="term" value="P:mitotic spindle assembly checkpoint signaling"/>
    <property type="evidence" value="ECO:0007669"/>
    <property type="project" value="TreeGrafter"/>
</dbReference>
<dbReference type="Proteomes" id="UP000504629">
    <property type="component" value="Unplaced"/>
</dbReference>
<proteinExistence type="predicted"/>
<evidence type="ECO:0000259" key="1">
    <source>
        <dbReference type="Pfam" id="PF10493"/>
    </source>
</evidence>
<dbReference type="GO" id="GO:0005828">
    <property type="term" value="C:kinetochore microtubule"/>
    <property type="evidence" value="ECO:0007669"/>
    <property type="project" value="TreeGrafter"/>
</dbReference>
<dbReference type="PANTHER" id="PTHR15688">
    <property type="entry name" value="KINETOCHORE-ASSOCIATED PROTEIN 1"/>
    <property type="match status" value="1"/>
</dbReference>
<feature type="domain" description="RZZ complex subunit KNTC1/ROD C-terminal" evidence="1">
    <location>
        <begin position="1291"/>
        <end position="1782"/>
    </location>
</feature>
<name>A0A6J2K275_BOMMA</name>
<dbReference type="Pfam" id="PF10493">
    <property type="entry name" value="Rod_C"/>
    <property type="match status" value="1"/>
</dbReference>
<dbReference type="GO" id="GO:0031267">
    <property type="term" value="F:small GTPase binding"/>
    <property type="evidence" value="ECO:0007669"/>
    <property type="project" value="TreeGrafter"/>
</dbReference>
<organism evidence="2 3">
    <name type="scientific">Bombyx mandarina</name>
    <name type="common">Wild silk moth</name>
    <name type="synonym">Wild silkworm</name>
    <dbReference type="NCBI Taxonomy" id="7092"/>
    <lineage>
        <taxon>Eukaryota</taxon>
        <taxon>Metazoa</taxon>
        <taxon>Ecdysozoa</taxon>
        <taxon>Arthropoda</taxon>
        <taxon>Hexapoda</taxon>
        <taxon>Insecta</taxon>
        <taxon>Pterygota</taxon>
        <taxon>Neoptera</taxon>
        <taxon>Endopterygota</taxon>
        <taxon>Lepidoptera</taxon>
        <taxon>Glossata</taxon>
        <taxon>Ditrysia</taxon>
        <taxon>Bombycoidea</taxon>
        <taxon>Bombycidae</taxon>
        <taxon>Bombycinae</taxon>
        <taxon>Bombyx</taxon>
    </lineage>
</organism>
<protein>
    <submittedName>
        <fullName evidence="3">Uncharacterized protein LOC114246653</fullName>
    </submittedName>
</protein>
<dbReference type="InterPro" id="IPR052802">
    <property type="entry name" value="KNTC1"/>
</dbReference>
<dbReference type="GO" id="GO:0000070">
    <property type="term" value="P:mitotic sister chromatid segregation"/>
    <property type="evidence" value="ECO:0007669"/>
    <property type="project" value="TreeGrafter"/>
</dbReference>
<dbReference type="GeneID" id="114246653"/>
<reference evidence="3" key="1">
    <citation type="submission" date="2025-08" db="UniProtKB">
        <authorList>
            <consortium name="RefSeq"/>
        </authorList>
    </citation>
    <scope>IDENTIFICATION</scope>
    <source>
        <tissue evidence="3">Silk gland</tissue>
    </source>
</reference>
<dbReference type="GO" id="GO:1990423">
    <property type="term" value="C:RZZ complex"/>
    <property type="evidence" value="ECO:0007669"/>
    <property type="project" value="TreeGrafter"/>
</dbReference>